<dbReference type="GO" id="GO:0016020">
    <property type="term" value="C:membrane"/>
    <property type="evidence" value="ECO:0007669"/>
    <property type="project" value="TreeGrafter"/>
</dbReference>
<feature type="transmembrane region" description="Helical" evidence="2">
    <location>
        <begin position="68"/>
        <end position="86"/>
    </location>
</feature>
<gene>
    <name evidence="4" type="ORF">HK103_004765</name>
</gene>
<dbReference type="InterPro" id="IPR002656">
    <property type="entry name" value="Acyl_transf_3_dom"/>
</dbReference>
<organism evidence="4 5">
    <name type="scientific">Boothiomyces macroporosus</name>
    <dbReference type="NCBI Taxonomy" id="261099"/>
    <lineage>
        <taxon>Eukaryota</taxon>
        <taxon>Fungi</taxon>
        <taxon>Fungi incertae sedis</taxon>
        <taxon>Chytridiomycota</taxon>
        <taxon>Chytridiomycota incertae sedis</taxon>
        <taxon>Chytridiomycetes</taxon>
        <taxon>Rhizophydiales</taxon>
        <taxon>Terramycetaceae</taxon>
        <taxon>Boothiomyces</taxon>
    </lineage>
</organism>
<dbReference type="PANTHER" id="PTHR23028">
    <property type="entry name" value="ACETYLTRANSFERASE"/>
    <property type="match status" value="1"/>
</dbReference>
<dbReference type="InterPro" id="IPR050879">
    <property type="entry name" value="Acyltransferase_3"/>
</dbReference>
<sequence>MVNQNPEPIKKEEPKKPKVGDLPPTRATMIPCLSGMRGVAALSVVYLHLNGFGHGQQFAGGWDTMYEFGSMSVIFFFVLSAFLLTYRGLYDIKRESDLLYVTLPIYNKRVPMLSMRWISYFIRRVFRIYPVFIIVVAMAIFVPRFQGDPVDSQAYYMDFNTGAAIPPSDFLPYTIFINVQSIFWSIPPEFEYYFVIPIIITSFEAATYADSVIFISKKEREDIEKGKDSLAELPFFERMVKTFFRNLLLSVFRILHLLFWSYFSLPGVLDTPAWFERTYNVNHLPPHFFRFWTGSFVGIMLYWMEQNHLVPKPPTKEELESKERNVKLVVYAKKFFFFLCDMSLWAILLAIIFNLPWYQTNYFGKVLPADTTWPPSYQTNTTYAFYHQEDFNTLWFDTIFTSTRMCAYMCGFVIFLICYGARDGTLSSFFMWDFFMYCGDVSFPLYLCHFIGLRESSRLWLEYLSPTTPILWDQLILGLWCGLVISTIMHEIVEKNCMKFGNKIIRYLRANVFVQKPSKEPEYAKVPTEPPKPAPTFSEYYQPGSLEELVEMRKQNSSAMSGMTSAERNSGVLSRSNSGAFSNSGGLYRSDSGALPRNNSSSALHQNNNGRNSGVLVRTNSNASFRGHPPVLERSGSSRLHIVTVDPEIHY</sequence>
<feature type="transmembrane region" description="Helical" evidence="2">
    <location>
        <begin position="335"/>
        <end position="358"/>
    </location>
</feature>
<dbReference type="GO" id="GO:0000271">
    <property type="term" value="P:polysaccharide biosynthetic process"/>
    <property type="evidence" value="ECO:0007669"/>
    <property type="project" value="TreeGrafter"/>
</dbReference>
<comment type="caution">
    <text evidence="4">The sequence shown here is derived from an EMBL/GenBank/DDBJ whole genome shotgun (WGS) entry which is preliminary data.</text>
</comment>
<keyword evidence="2" id="KW-0812">Transmembrane</keyword>
<feature type="transmembrane region" description="Helical" evidence="2">
    <location>
        <begin position="399"/>
        <end position="422"/>
    </location>
</feature>
<feature type="transmembrane region" description="Helical" evidence="2">
    <location>
        <begin position="434"/>
        <end position="452"/>
    </location>
</feature>
<evidence type="ECO:0000313" key="5">
    <source>
        <dbReference type="Proteomes" id="UP001210925"/>
    </source>
</evidence>
<evidence type="ECO:0000313" key="4">
    <source>
        <dbReference type="EMBL" id="KAJ3261814.1"/>
    </source>
</evidence>
<protein>
    <recommendedName>
        <fullName evidence="3">Acyltransferase 3 domain-containing protein</fullName>
    </recommendedName>
</protein>
<feature type="domain" description="Acyltransferase 3" evidence="3">
    <location>
        <begin position="32"/>
        <end position="489"/>
    </location>
</feature>
<name>A0AAD5UMD5_9FUNG</name>
<evidence type="ECO:0000256" key="1">
    <source>
        <dbReference type="SAM" id="MobiDB-lite"/>
    </source>
</evidence>
<dbReference type="Pfam" id="PF01757">
    <property type="entry name" value="Acyl_transf_3"/>
    <property type="match status" value="1"/>
</dbReference>
<feature type="transmembrane region" description="Helical" evidence="2">
    <location>
        <begin position="288"/>
        <end position="304"/>
    </location>
</feature>
<evidence type="ECO:0000256" key="2">
    <source>
        <dbReference type="SAM" id="Phobius"/>
    </source>
</evidence>
<dbReference type="GO" id="GO:0016747">
    <property type="term" value="F:acyltransferase activity, transferring groups other than amino-acyl groups"/>
    <property type="evidence" value="ECO:0007669"/>
    <property type="project" value="InterPro"/>
</dbReference>
<feature type="compositionally biased region" description="Polar residues" evidence="1">
    <location>
        <begin position="597"/>
        <end position="624"/>
    </location>
</feature>
<dbReference type="PANTHER" id="PTHR23028:SF53">
    <property type="entry name" value="ACYL_TRANSF_3 DOMAIN-CONTAINING PROTEIN"/>
    <property type="match status" value="1"/>
</dbReference>
<feature type="transmembrane region" description="Helical" evidence="2">
    <location>
        <begin position="125"/>
        <end position="142"/>
    </location>
</feature>
<dbReference type="AlphaFoldDB" id="A0AAD5UMD5"/>
<dbReference type="EMBL" id="JADGKB010000004">
    <property type="protein sequence ID" value="KAJ3261814.1"/>
    <property type="molecule type" value="Genomic_DNA"/>
</dbReference>
<evidence type="ECO:0000259" key="3">
    <source>
        <dbReference type="Pfam" id="PF01757"/>
    </source>
</evidence>
<feature type="region of interest" description="Disordered" evidence="1">
    <location>
        <begin position="1"/>
        <end position="23"/>
    </location>
</feature>
<keyword evidence="2" id="KW-1133">Transmembrane helix</keyword>
<keyword evidence="2" id="KW-0472">Membrane</keyword>
<feature type="region of interest" description="Disordered" evidence="1">
    <location>
        <begin position="554"/>
        <end position="634"/>
    </location>
</feature>
<feature type="transmembrane region" description="Helical" evidence="2">
    <location>
        <begin position="192"/>
        <end position="215"/>
    </location>
</feature>
<proteinExistence type="predicted"/>
<feature type="transmembrane region" description="Helical" evidence="2">
    <location>
        <begin position="472"/>
        <end position="493"/>
    </location>
</feature>
<feature type="compositionally biased region" description="Polar residues" evidence="1">
    <location>
        <begin position="555"/>
        <end position="585"/>
    </location>
</feature>
<reference evidence="4" key="1">
    <citation type="submission" date="2020-05" db="EMBL/GenBank/DDBJ databases">
        <title>Phylogenomic resolution of chytrid fungi.</title>
        <authorList>
            <person name="Stajich J.E."/>
            <person name="Amses K."/>
            <person name="Simmons R."/>
            <person name="Seto K."/>
            <person name="Myers J."/>
            <person name="Bonds A."/>
            <person name="Quandt C.A."/>
            <person name="Barry K."/>
            <person name="Liu P."/>
            <person name="Grigoriev I."/>
            <person name="Longcore J.E."/>
            <person name="James T.Y."/>
        </authorList>
    </citation>
    <scope>NUCLEOTIDE SEQUENCE</scope>
    <source>
        <strain evidence="4">PLAUS21</strain>
    </source>
</reference>
<accession>A0AAD5UMD5</accession>
<dbReference type="Proteomes" id="UP001210925">
    <property type="component" value="Unassembled WGS sequence"/>
</dbReference>
<feature type="transmembrane region" description="Helical" evidence="2">
    <location>
        <begin position="247"/>
        <end position="268"/>
    </location>
</feature>
<feature type="compositionally biased region" description="Basic and acidic residues" evidence="1">
    <location>
        <begin position="8"/>
        <end position="19"/>
    </location>
</feature>
<keyword evidence="5" id="KW-1185">Reference proteome</keyword>